<protein>
    <submittedName>
        <fullName evidence="2">Uncharacterized protein</fullName>
    </submittedName>
</protein>
<feature type="transmembrane region" description="Helical" evidence="1">
    <location>
        <begin position="51"/>
        <end position="75"/>
    </location>
</feature>
<evidence type="ECO:0000313" key="2">
    <source>
        <dbReference type="EMBL" id="CAG7733959.1"/>
    </source>
</evidence>
<comment type="caution">
    <text evidence="2">The sequence shown here is derived from an EMBL/GenBank/DDBJ whole genome shotgun (WGS) entry which is preliminary data.</text>
</comment>
<gene>
    <name evidence="2" type="ORF">AFUS01_LOCUS22372</name>
</gene>
<proteinExistence type="predicted"/>
<keyword evidence="1" id="KW-0472">Membrane</keyword>
<organism evidence="2 3">
    <name type="scientific">Allacma fusca</name>
    <dbReference type="NCBI Taxonomy" id="39272"/>
    <lineage>
        <taxon>Eukaryota</taxon>
        <taxon>Metazoa</taxon>
        <taxon>Ecdysozoa</taxon>
        <taxon>Arthropoda</taxon>
        <taxon>Hexapoda</taxon>
        <taxon>Collembola</taxon>
        <taxon>Symphypleona</taxon>
        <taxon>Sminthuridae</taxon>
        <taxon>Allacma</taxon>
    </lineage>
</organism>
<keyword evidence="3" id="KW-1185">Reference proteome</keyword>
<dbReference type="EMBL" id="CAJVCH010259846">
    <property type="protein sequence ID" value="CAG7733959.1"/>
    <property type="molecule type" value="Genomic_DNA"/>
</dbReference>
<name>A0A8J2KF23_9HEXA</name>
<dbReference type="AlphaFoldDB" id="A0A8J2KF23"/>
<reference evidence="2" key="1">
    <citation type="submission" date="2021-06" db="EMBL/GenBank/DDBJ databases">
        <authorList>
            <person name="Hodson N. C."/>
            <person name="Mongue J. A."/>
            <person name="Jaron S. K."/>
        </authorList>
    </citation>
    <scope>NUCLEOTIDE SEQUENCE</scope>
</reference>
<accession>A0A8J2KF23</accession>
<keyword evidence="1" id="KW-0812">Transmembrane</keyword>
<dbReference type="Proteomes" id="UP000708208">
    <property type="component" value="Unassembled WGS sequence"/>
</dbReference>
<sequence>MEIESNDISNHYIPENETTVFESIPHQETSRLSMEIAIDSDGFEGSRLGRALLHAFIAGIFAVAVFVLLIFGFWIHHDRRLERQRRINHRRRCQTQDAQDWDAMTEIVDIND</sequence>
<keyword evidence="1" id="KW-1133">Transmembrane helix</keyword>
<evidence type="ECO:0000313" key="3">
    <source>
        <dbReference type="Proteomes" id="UP000708208"/>
    </source>
</evidence>
<evidence type="ECO:0000256" key="1">
    <source>
        <dbReference type="SAM" id="Phobius"/>
    </source>
</evidence>